<gene>
    <name evidence="1" type="ORF">ebA3331</name>
</gene>
<dbReference type="Proteomes" id="UP000006552">
    <property type="component" value="Chromosome"/>
</dbReference>
<sequence length="58" mass="6312">MSGFDQRLVFAHRHQYGRLGLLAGDDRHVAVVNHPVKLGREVVARIGIGNGSHCCTCS</sequence>
<proteinExistence type="predicted"/>
<evidence type="ECO:0000313" key="2">
    <source>
        <dbReference type="Proteomes" id="UP000006552"/>
    </source>
</evidence>
<dbReference type="EMBL" id="CR555306">
    <property type="protein sequence ID" value="CAI08003.1"/>
    <property type="molecule type" value="Genomic_DNA"/>
</dbReference>
<organism evidence="1 2">
    <name type="scientific">Aromatoleum aromaticum (strain DSM 19018 / LMG 30748 / EbN1)</name>
    <name type="common">Azoarcus sp. (strain EbN1)</name>
    <dbReference type="NCBI Taxonomy" id="76114"/>
    <lineage>
        <taxon>Bacteria</taxon>
        <taxon>Pseudomonadati</taxon>
        <taxon>Pseudomonadota</taxon>
        <taxon>Betaproteobacteria</taxon>
        <taxon>Rhodocyclales</taxon>
        <taxon>Rhodocyclaceae</taxon>
        <taxon>Aromatoleum</taxon>
    </lineage>
</organism>
<accession>Q5P3W0</accession>
<dbReference type="KEGG" id="eba:ebA3331"/>
<dbReference type="AlphaFoldDB" id="Q5P3W0"/>
<name>Q5P3W0_AROAE</name>
<protein>
    <submittedName>
        <fullName evidence="1">Uncharacterized protein</fullName>
    </submittedName>
</protein>
<keyword evidence="2" id="KW-1185">Reference proteome</keyword>
<reference evidence="1 2" key="1">
    <citation type="journal article" date="2005" name="Arch. Microbiol.">
        <title>The genome sequence of an anaerobic aromatic-degrading denitrifying bacterium, strain EbN1.</title>
        <authorList>
            <person name="Rabus R."/>
            <person name="Kube M."/>
            <person name="Heider J."/>
            <person name="Beck A."/>
            <person name="Heitmann K."/>
            <person name="Widdel F."/>
            <person name="Reinhardt R."/>
        </authorList>
    </citation>
    <scope>NUCLEOTIDE SEQUENCE [LARGE SCALE GENOMIC DNA]</scope>
    <source>
        <strain evidence="1 2">EbN1</strain>
    </source>
</reference>
<dbReference type="STRING" id="76114.ebA3331"/>
<evidence type="ECO:0000313" key="1">
    <source>
        <dbReference type="EMBL" id="CAI08003.1"/>
    </source>
</evidence>
<dbReference type="HOGENOM" id="CLU_2969271_0_0_4"/>